<proteinExistence type="predicted"/>
<sequence>MAGLCEGGNEPMGSLKAICIQSENVFLFVTVAAPYMIKASKYLKLDFPNMIHVTCLAHACHHTAEVIRCQFPGVDELIGAAKKIFVKAPVHVKAFKKIYPELSLKGKTDLALICDETADSVGRCVFTVLIKTEDTIFEQKIFLLECPFLYLFNSKTCLQAILSVLHKFEIEYENVKYVLTYSATATGVAQSVKALACWSEVVLGHGFDPRLG</sequence>
<evidence type="ECO:0000313" key="2">
    <source>
        <dbReference type="Proteomes" id="UP001148838"/>
    </source>
</evidence>
<protein>
    <recommendedName>
        <fullName evidence="3">DUF659 domain-containing protein</fullName>
    </recommendedName>
</protein>
<gene>
    <name evidence="1" type="ORF">ANN_25973</name>
</gene>
<accession>A0ABQ8S505</accession>
<evidence type="ECO:0000313" key="1">
    <source>
        <dbReference type="EMBL" id="KAJ4428977.1"/>
    </source>
</evidence>
<organism evidence="1 2">
    <name type="scientific">Periplaneta americana</name>
    <name type="common">American cockroach</name>
    <name type="synonym">Blatta americana</name>
    <dbReference type="NCBI Taxonomy" id="6978"/>
    <lineage>
        <taxon>Eukaryota</taxon>
        <taxon>Metazoa</taxon>
        <taxon>Ecdysozoa</taxon>
        <taxon>Arthropoda</taxon>
        <taxon>Hexapoda</taxon>
        <taxon>Insecta</taxon>
        <taxon>Pterygota</taxon>
        <taxon>Neoptera</taxon>
        <taxon>Polyneoptera</taxon>
        <taxon>Dictyoptera</taxon>
        <taxon>Blattodea</taxon>
        <taxon>Blattoidea</taxon>
        <taxon>Blattidae</taxon>
        <taxon>Blattinae</taxon>
        <taxon>Periplaneta</taxon>
    </lineage>
</organism>
<dbReference type="EMBL" id="JAJSOF020000036">
    <property type="protein sequence ID" value="KAJ4428977.1"/>
    <property type="molecule type" value="Genomic_DNA"/>
</dbReference>
<reference evidence="1 2" key="1">
    <citation type="journal article" date="2022" name="Allergy">
        <title>Genome assembly and annotation of Periplaneta americana reveal a comprehensive cockroach allergen profile.</title>
        <authorList>
            <person name="Wang L."/>
            <person name="Xiong Q."/>
            <person name="Saelim N."/>
            <person name="Wang L."/>
            <person name="Nong W."/>
            <person name="Wan A.T."/>
            <person name="Shi M."/>
            <person name="Liu X."/>
            <person name="Cao Q."/>
            <person name="Hui J.H.L."/>
            <person name="Sookrung N."/>
            <person name="Leung T.F."/>
            <person name="Tungtrongchitr A."/>
            <person name="Tsui S.K.W."/>
        </authorList>
    </citation>
    <scope>NUCLEOTIDE SEQUENCE [LARGE SCALE GENOMIC DNA]</scope>
    <source>
        <strain evidence="1">PWHHKU_190912</strain>
    </source>
</reference>
<evidence type="ECO:0008006" key="3">
    <source>
        <dbReference type="Google" id="ProtNLM"/>
    </source>
</evidence>
<comment type="caution">
    <text evidence="1">The sequence shown here is derived from an EMBL/GenBank/DDBJ whole genome shotgun (WGS) entry which is preliminary data.</text>
</comment>
<keyword evidence="2" id="KW-1185">Reference proteome</keyword>
<name>A0ABQ8S505_PERAM</name>
<dbReference type="Proteomes" id="UP001148838">
    <property type="component" value="Unassembled WGS sequence"/>
</dbReference>